<proteinExistence type="predicted"/>
<accession>A0A7D5GGR9</accession>
<dbReference type="InterPro" id="IPR036388">
    <property type="entry name" value="WH-like_DNA-bd_sf"/>
</dbReference>
<keyword evidence="3" id="KW-1185">Reference proteome</keyword>
<evidence type="ECO:0000313" key="3">
    <source>
        <dbReference type="Proteomes" id="UP000509241"/>
    </source>
</evidence>
<gene>
    <name evidence="2" type="ORF">HYG82_06545</name>
</gene>
<dbReference type="OrthoDB" id="170876at2157"/>
<dbReference type="Gene3D" id="1.10.10.10">
    <property type="entry name" value="Winged helix-like DNA-binding domain superfamily/Winged helix DNA-binding domain"/>
    <property type="match status" value="1"/>
</dbReference>
<protein>
    <submittedName>
        <fullName evidence="2">MarR family transcriptional regulator</fullName>
    </submittedName>
</protein>
<reference evidence="2 3" key="1">
    <citation type="submission" date="2020-07" db="EMBL/GenBank/DDBJ databases">
        <authorList>
            <person name="Cui H."/>
        </authorList>
    </citation>
    <scope>NUCLEOTIDE SEQUENCE [LARGE SCALE GENOMIC DNA]</scope>
    <source>
        <strain evidence="2 3">YPL8</strain>
    </source>
</reference>
<name>A0A7D5GGR9_9EURY</name>
<dbReference type="Proteomes" id="UP000509241">
    <property type="component" value="Chromosome"/>
</dbReference>
<sequence length="262" mass="29565">MNAINWQARSDMSESPQPSQAEGENRSSRFPRAIVHKKILDIAEDEPDASIEELAGLVNGVSVDMVEQVLEEYGDPVADSPTEVEEGANSHTMNEVIETNSSVPEGESHLENEIDLEKITEKQHETLRAIYKNPEATQKELAENFDVSSATICHRVNNIDAFEWDTRQEFVERVFEDKEPSKGTKMSSEKASLDLTDEIDELDQRIQSIERNLKERSRPRTAFDDPDLVHKVVHACMDSDQISEEEELRILKELVGGETNTG</sequence>
<dbReference type="SUPFAM" id="SSF46785">
    <property type="entry name" value="Winged helix' DNA-binding domain"/>
    <property type="match status" value="1"/>
</dbReference>
<organism evidence="2 3">
    <name type="scientific">Natrinema halophilum</name>
    <dbReference type="NCBI Taxonomy" id="1699371"/>
    <lineage>
        <taxon>Archaea</taxon>
        <taxon>Methanobacteriati</taxon>
        <taxon>Methanobacteriota</taxon>
        <taxon>Stenosarchaea group</taxon>
        <taxon>Halobacteria</taxon>
        <taxon>Halobacteriales</taxon>
        <taxon>Natrialbaceae</taxon>
        <taxon>Natrinema</taxon>
    </lineage>
</organism>
<dbReference type="InterPro" id="IPR036390">
    <property type="entry name" value="WH_DNA-bd_sf"/>
</dbReference>
<evidence type="ECO:0000313" key="2">
    <source>
        <dbReference type="EMBL" id="QLG48528.1"/>
    </source>
</evidence>
<feature type="compositionally biased region" description="Polar residues" evidence="1">
    <location>
        <begin position="1"/>
        <end position="22"/>
    </location>
</feature>
<dbReference type="RefSeq" id="WP_179260267.1">
    <property type="nucleotide sequence ID" value="NZ_CP058601.1"/>
</dbReference>
<dbReference type="GeneID" id="56032934"/>
<dbReference type="AlphaFoldDB" id="A0A7D5GGR9"/>
<dbReference type="EMBL" id="CP058601">
    <property type="protein sequence ID" value="QLG48528.1"/>
    <property type="molecule type" value="Genomic_DNA"/>
</dbReference>
<evidence type="ECO:0000256" key="1">
    <source>
        <dbReference type="SAM" id="MobiDB-lite"/>
    </source>
</evidence>
<dbReference type="KEGG" id="haly:HYG82_06545"/>
<feature type="region of interest" description="Disordered" evidence="1">
    <location>
        <begin position="1"/>
        <end position="30"/>
    </location>
</feature>
<dbReference type="Pfam" id="PF13412">
    <property type="entry name" value="HTH_24"/>
    <property type="match status" value="1"/>
</dbReference>